<reference evidence="2 3" key="1">
    <citation type="submission" date="2017-04" db="EMBL/GenBank/DDBJ databases">
        <authorList>
            <person name="Afonso C.L."/>
            <person name="Miller P.J."/>
            <person name="Scott M.A."/>
            <person name="Spackman E."/>
            <person name="Goraichik I."/>
            <person name="Dimitrov K.M."/>
            <person name="Suarez D.L."/>
            <person name="Swayne D.E."/>
        </authorList>
    </citation>
    <scope>NUCLEOTIDE SEQUENCE [LARGE SCALE GENOMIC DNA]</scope>
    <source>
        <strain evidence="2 3">DSM 3385</strain>
    </source>
</reference>
<evidence type="ECO:0000313" key="3">
    <source>
        <dbReference type="Proteomes" id="UP000192418"/>
    </source>
</evidence>
<sequence length="41" mass="4995">MIFVYGFDIIMNNKFCFVVFLKMVFFFFNISMKIGYKIPKI</sequence>
<keyword evidence="1" id="KW-1133">Transmembrane helix</keyword>
<name>A0A1W2AYM3_9BACT</name>
<dbReference type="STRING" id="1121400.SAMN02746065_106160"/>
<keyword evidence="1" id="KW-0472">Membrane</keyword>
<gene>
    <name evidence="2" type="ORF">SAMN02746065_106160</name>
</gene>
<accession>A0A1W2AYM3</accession>
<dbReference type="AlphaFoldDB" id="A0A1W2AYM3"/>
<organism evidence="2 3">
    <name type="scientific">Desulfocicer vacuolatum DSM 3385</name>
    <dbReference type="NCBI Taxonomy" id="1121400"/>
    <lineage>
        <taxon>Bacteria</taxon>
        <taxon>Pseudomonadati</taxon>
        <taxon>Thermodesulfobacteriota</taxon>
        <taxon>Desulfobacteria</taxon>
        <taxon>Desulfobacterales</taxon>
        <taxon>Desulfobacteraceae</taxon>
        <taxon>Desulfocicer</taxon>
    </lineage>
</organism>
<feature type="transmembrane region" description="Helical" evidence="1">
    <location>
        <begin position="12"/>
        <end position="30"/>
    </location>
</feature>
<keyword evidence="1" id="KW-0812">Transmembrane</keyword>
<dbReference type="EMBL" id="FWXY01000006">
    <property type="protein sequence ID" value="SMC65815.1"/>
    <property type="molecule type" value="Genomic_DNA"/>
</dbReference>
<evidence type="ECO:0000256" key="1">
    <source>
        <dbReference type="SAM" id="Phobius"/>
    </source>
</evidence>
<keyword evidence="3" id="KW-1185">Reference proteome</keyword>
<protein>
    <submittedName>
        <fullName evidence="2">Uncharacterized protein</fullName>
    </submittedName>
</protein>
<proteinExistence type="predicted"/>
<evidence type="ECO:0000313" key="2">
    <source>
        <dbReference type="EMBL" id="SMC65815.1"/>
    </source>
</evidence>
<dbReference type="Proteomes" id="UP000192418">
    <property type="component" value="Unassembled WGS sequence"/>
</dbReference>